<dbReference type="RefSeq" id="WP_340291864.1">
    <property type="nucleotide sequence ID" value="NZ_JBBJUP010000013.1"/>
</dbReference>
<keyword evidence="2" id="KW-1133">Transmembrane helix</keyword>
<evidence type="ECO:0000313" key="3">
    <source>
        <dbReference type="EMBL" id="MEJ8280573.1"/>
    </source>
</evidence>
<name>A0ABU8T9E1_9PSEU</name>
<keyword evidence="4" id="KW-1185">Reference proteome</keyword>
<feature type="compositionally biased region" description="Basic and acidic residues" evidence="1">
    <location>
        <begin position="1"/>
        <end position="12"/>
    </location>
</feature>
<keyword evidence="2" id="KW-0812">Transmembrane</keyword>
<protein>
    <submittedName>
        <fullName evidence="3">Uncharacterized protein</fullName>
    </submittedName>
</protein>
<feature type="compositionally biased region" description="Pro residues" evidence="1">
    <location>
        <begin position="138"/>
        <end position="149"/>
    </location>
</feature>
<feature type="compositionally biased region" description="Acidic residues" evidence="1">
    <location>
        <begin position="326"/>
        <end position="345"/>
    </location>
</feature>
<feature type="transmembrane region" description="Helical" evidence="2">
    <location>
        <begin position="411"/>
        <end position="430"/>
    </location>
</feature>
<feature type="transmembrane region" description="Helical" evidence="2">
    <location>
        <begin position="442"/>
        <end position="462"/>
    </location>
</feature>
<keyword evidence="2" id="KW-0472">Membrane</keyword>
<accession>A0ABU8T9E1</accession>
<feature type="transmembrane region" description="Helical" evidence="2">
    <location>
        <begin position="383"/>
        <end position="404"/>
    </location>
</feature>
<gene>
    <name evidence="3" type="ORF">WJX68_16645</name>
</gene>
<dbReference type="Proteomes" id="UP001364211">
    <property type="component" value="Unassembled WGS sequence"/>
</dbReference>
<reference evidence="3 4" key="1">
    <citation type="submission" date="2024-03" db="EMBL/GenBank/DDBJ databases">
        <title>Draft genome sequence of Pseudonocardia sp. DW16-2.</title>
        <authorList>
            <person name="Duangmal K."/>
        </authorList>
    </citation>
    <scope>NUCLEOTIDE SEQUENCE [LARGE SCALE GENOMIC DNA]</scope>
    <source>
        <strain evidence="3 4">DW16-2</strain>
    </source>
</reference>
<organism evidence="3 4">
    <name type="scientific">Pseudonocardia spirodelae</name>
    <dbReference type="NCBI Taxonomy" id="3133431"/>
    <lineage>
        <taxon>Bacteria</taxon>
        <taxon>Bacillati</taxon>
        <taxon>Actinomycetota</taxon>
        <taxon>Actinomycetes</taxon>
        <taxon>Pseudonocardiales</taxon>
        <taxon>Pseudonocardiaceae</taxon>
        <taxon>Pseudonocardia</taxon>
    </lineage>
</organism>
<proteinExistence type="predicted"/>
<evidence type="ECO:0000313" key="4">
    <source>
        <dbReference type="Proteomes" id="UP001364211"/>
    </source>
</evidence>
<feature type="compositionally biased region" description="Gly residues" evidence="1">
    <location>
        <begin position="79"/>
        <end position="88"/>
    </location>
</feature>
<comment type="caution">
    <text evidence="3">The sequence shown here is derived from an EMBL/GenBank/DDBJ whole genome shotgun (WGS) entry which is preliminary data.</text>
</comment>
<feature type="compositionally biased region" description="Pro residues" evidence="1">
    <location>
        <begin position="224"/>
        <end position="235"/>
    </location>
</feature>
<sequence length="464" mass="47713">MSVDSGEPRQRTVAELLAANGGQQPGRRRRRRASEDEVPAGAPVAAGHGGPEAPAAPRRPVPADRVRPPAPPEAPGGFAPRGGDGPGAGEHPSFPPARRPDPSETPRGPEAPFVPNGNAPRGNGVHPGRAGAAAPVRPQAPEPQGPPNGRPWGRDPYAPDAYGQDPHGPDGYARAPYGAEPHGDAYGGEPYGDPYGAEPYGDPYARDPRGPRGPEGFAARAPEAPRPAPWGPPPGADEVADEIPTSRLGARRPSAPADDDGGPPTQFGAPPLDDDDATGRHPARPYPGDGGPVTGAYDPFADDDHDADPGRTGVLAPERPGPAPDGYDDYEDHGELDGGAVEDDEPARRRFGRRGAVEDSGAQPPAGLGDEAPTGAAGTGQGWAVVIGQWIGGAVAGAAIWVLFRFLWTSLPVVAIVAAVAITVGLVLGVRALLRHDDLRTTLFAVMVGLLLTVSPAILVLLDR</sequence>
<feature type="compositionally biased region" description="Low complexity" evidence="1">
    <location>
        <begin position="127"/>
        <end position="137"/>
    </location>
</feature>
<feature type="compositionally biased region" description="Low complexity" evidence="1">
    <location>
        <begin position="39"/>
        <end position="58"/>
    </location>
</feature>
<evidence type="ECO:0000256" key="1">
    <source>
        <dbReference type="SAM" id="MobiDB-lite"/>
    </source>
</evidence>
<feature type="region of interest" description="Disordered" evidence="1">
    <location>
        <begin position="1"/>
        <end position="375"/>
    </location>
</feature>
<evidence type="ECO:0000256" key="2">
    <source>
        <dbReference type="SAM" id="Phobius"/>
    </source>
</evidence>
<dbReference type="EMBL" id="JBBJUP010000013">
    <property type="protein sequence ID" value="MEJ8280573.1"/>
    <property type="molecule type" value="Genomic_DNA"/>
</dbReference>